<dbReference type="EMBL" id="MWDB01000003">
    <property type="protein sequence ID" value="OQB42399.1"/>
    <property type="molecule type" value="Genomic_DNA"/>
</dbReference>
<proteinExistence type="predicted"/>
<dbReference type="Proteomes" id="UP000485621">
    <property type="component" value="Unassembled WGS sequence"/>
</dbReference>
<dbReference type="AlphaFoldDB" id="A0A1V5ZQ72"/>
<protein>
    <submittedName>
        <fullName evidence="1">Uncharacterized protein</fullName>
    </submittedName>
</protein>
<gene>
    <name evidence="1" type="ORF">BWY04_00278</name>
</gene>
<sequence>MQLEKRHRFKQTKHIRFLQVRIQKKTAAKSVDIEATDHIQQMKNNIEIMNQVYKNFYSVYRHLRSLFETDFSKSFFGDLKYRLFGGDYISMELFVEKEQIKYIV</sequence>
<evidence type="ECO:0000313" key="1">
    <source>
        <dbReference type="EMBL" id="OQB42399.1"/>
    </source>
</evidence>
<accession>A0A1V5ZQ72</accession>
<reference evidence="1" key="1">
    <citation type="submission" date="2017-02" db="EMBL/GenBank/DDBJ databases">
        <title>Delving into the versatile metabolic prowess of the omnipresent phylum Bacteroidetes.</title>
        <authorList>
            <person name="Nobu M.K."/>
            <person name="Mei R."/>
            <person name="Narihiro T."/>
            <person name="Kuroda K."/>
            <person name="Liu W.-T."/>
        </authorList>
    </citation>
    <scope>NUCLEOTIDE SEQUENCE</scope>
    <source>
        <strain evidence="1">ADurb.Bin160</strain>
    </source>
</reference>
<organism evidence="1">
    <name type="scientific">candidate division CPR1 bacterium ADurb.Bin160</name>
    <dbReference type="NCBI Taxonomy" id="1852826"/>
    <lineage>
        <taxon>Bacteria</taxon>
        <taxon>candidate division CPR1</taxon>
    </lineage>
</organism>
<name>A0A1V5ZQ72_9BACT</name>
<comment type="caution">
    <text evidence="1">The sequence shown here is derived from an EMBL/GenBank/DDBJ whole genome shotgun (WGS) entry which is preliminary data.</text>
</comment>